<accession>A0A1M6XWY2</accession>
<dbReference type="Proteomes" id="UP000184363">
    <property type="component" value="Unassembled WGS sequence"/>
</dbReference>
<keyword evidence="2" id="KW-1185">Reference proteome</keyword>
<proteinExistence type="predicted"/>
<name>A0A1M6XWY2_PSETH</name>
<sequence>MSTDRADEIVVSPNHVVFDLPEIVAVQEGLFEAAGLRVRFADEGDRSADAQRNPAARHKELLFATARADIYNVCEWGGIDRLERDTRGGRIGHLRAAVVTQALISFDDDLNEPHDLADVPVSINEYTGSHYTALHLLEGTVPRERIRLEHTGPPATRLALLLAGESRATMLMEPYLSVALNHGAHVLGTYAYRGSQVVAPHLTGEQQEAYRRAVDAAVDLINADRSRWAATIAAEAGGQLDPADLRSDYYRYTHIAPFTERRFTETYAWMRSWRLTDGRSGYETLRALR</sequence>
<protein>
    <submittedName>
        <fullName evidence="1">NitT/TauT family transport system substrate-binding protein</fullName>
    </submittedName>
</protein>
<dbReference type="EMBL" id="FRAP01000018">
    <property type="protein sequence ID" value="SHL10487.1"/>
    <property type="molecule type" value="Genomic_DNA"/>
</dbReference>
<organism evidence="1 2">
    <name type="scientific">Pseudonocardia thermophila</name>
    <dbReference type="NCBI Taxonomy" id="1848"/>
    <lineage>
        <taxon>Bacteria</taxon>
        <taxon>Bacillati</taxon>
        <taxon>Actinomycetota</taxon>
        <taxon>Actinomycetes</taxon>
        <taxon>Pseudonocardiales</taxon>
        <taxon>Pseudonocardiaceae</taxon>
        <taxon>Pseudonocardia</taxon>
    </lineage>
</organism>
<evidence type="ECO:0000313" key="2">
    <source>
        <dbReference type="Proteomes" id="UP000184363"/>
    </source>
</evidence>
<gene>
    <name evidence="1" type="ORF">SAMN05443637_11852</name>
</gene>
<dbReference type="STRING" id="1848.SAMN05443637_11852"/>
<evidence type="ECO:0000313" key="1">
    <source>
        <dbReference type="EMBL" id="SHL10487.1"/>
    </source>
</evidence>
<dbReference type="Gene3D" id="3.40.190.10">
    <property type="entry name" value="Periplasmic binding protein-like II"/>
    <property type="match status" value="1"/>
</dbReference>
<dbReference type="AlphaFoldDB" id="A0A1M6XWY2"/>
<dbReference type="OrthoDB" id="9815602at2"/>
<dbReference type="RefSeq" id="WP_073459017.1">
    <property type="nucleotide sequence ID" value="NZ_CALGVN010000037.1"/>
</dbReference>
<reference evidence="1 2" key="1">
    <citation type="submission" date="2016-11" db="EMBL/GenBank/DDBJ databases">
        <authorList>
            <person name="Jaros S."/>
            <person name="Januszkiewicz K."/>
            <person name="Wedrychowicz H."/>
        </authorList>
    </citation>
    <scope>NUCLEOTIDE SEQUENCE [LARGE SCALE GENOMIC DNA]</scope>
    <source>
        <strain evidence="1 2">DSM 43832</strain>
    </source>
</reference>
<dbReference type="SUPFAM" id="SSF53850">
    <property type="entry name" value="Periplasmic binding protein-like II"/>
    <property type="match status" value="1"/>
</dbReference>